<dbReference type="Proteomes" id="UP000231263">
    <property type="component" value="Unassembled WGS sequence"/>
</dbReference>
<dbReference type="PANTHER" id="PTHR33540">
    <property type="entry name" value="TRNA THREONYLCARBAMOYLADENOSINE BIOSYNTHESIS PROTEIN TSAE"/>
    <property type="match status" value="1"/>
</dbReference>
<evidence type="ECO:0000256" key="7">
    <source>
        <dbReference type="ARBA" id="ARBA00022741"/>
    </source>
</evidence>
<dbReference type="GO" id="GO:0046872">
    <property type="term" value="F:metal ion binding"/>
    <property type="evidence" value="ECO:0007669"/>
    <property type="project" value="UniProtKB-KW"/>
</dbReference>
<evidence type="ECO:0000256" key="1">
    <source>
        <dbReference type="ARBA" id="ARBA00004496"/>
    </source>
</evidence>
<keyword evidence="8" id="KW-0067">ATP-binding</keyword>
<dbReference type="GO" id="GO:0016740">
    <property type="term" value="F:transferase activity"/>
    <property type="evidence" value="ECO:0007669"/>
    <property type="project" value="UniProtKB-KW"/>
</dbReference>
<organism evidence="11 12">
    <name type="scientific">Candidatus Uhrbacteria bacterium CG_4_9_14_3_um_filter_41_35</name>
    <dbReference type="NCBI Taxonomy" id="1975034"/>
    <lineage>
        <taxon>Bacteria</taxon>
        <taxon>Candidatus Uhriibacteriota</taxon>
    </lineage>
</organism>
<protein>
    <recommendedName>
        <fullName evidence="3">tRNA threonylcarbamoyladenosine biosynthesis protein TsaE</fullName>
    </recommendedName>
    <alternativeName>
        <fullName evidence="10">t(6)A37 threonylcarbamoyladenosine biosynthesis protein TsaE</fullName>
    </alternativeName>
</protein>
<evidence type="ECO:0000256" key="6">
    <source>
        <dbReference type="ARBA" id="ARBA00022723"/>
    </source>
</evidence>
<dbReference type="GO" id="GO:0005524">
    <property type="term" value="F:ATP binding"/>
    <property type="evidence" value="ECO:0007669"/>
    <property type="project" value="UniProtKB-KW"/>
</dbReference>
<evidence type="ECO:0000256" key="2">
    <source>
        <dbReference type="ARBA" id="ARBA00007599"/>
    </source>
</evidence>
<sequence>METHITHSEEATREVAEEFLSTLKGGEVIELVGDLGSGKTTFVRGLVQALGSTARVKSPTFTVMNEYPTQSEKIKLVVHLDLYRFKEAGQLEALAINDYIKPDSIIVIEWPDIFEEPVLRADRKVMFRHIDEATREIQFV</sequence>
<keyword evidence="6" id="KW-0479">Metal-binding</keyword>
<accession>A0A2M7XF08</accession>
<evidence type="ECO:0000256" key="5">
    <source>
        <dbReference type="ARBA" id="ARBA00022694"/>
    </source>
</evidence>
<dbReference type="GO" id="GO:0005737">
    <property type="term" value="C:cytoplasm"/>
    <property type="evidence" value="ECO:0007669"/>
    <property type="project" value="UniProtKB-SubCell"/>
</dbReference>
<keyword evidence="4" id="KW-0963">Cytoplasm</keyword>
<evidence type="ECO:0000256" key="3">
    <source>
        <dbReference type="ARBA" id="ARBA00019010"/>
    </source>
</evidence>
<keyword evidence="7" id="KW-0547">Nucleotide-binding</keyword>
<evidence type="ECO:0000256" key="9">
    <source>
        <dbReference type="ARBA" id="ARBA00022842"/>
    </source>
</evidence>
<dbReference type="NCBIfam" id="TIGR00150">
    <property type="entry name" value="T6A_YjeE"/>
    <property type="match status" value="1"/>
</dbReference>
<comment type="caution">
    <text evidence="11">The sequence shown here is derived from an EMBL/GenBank/DDBJ whole genome shotgun (WGS) entry which is preliminary data.</text>
</comment>
<name>A0A2M7XF08_9BACT</name>
<dbReference type="GO" id="GO:0002949">
    <property type="term" value="P:tRNA threonylcarbamoyladenosine modification"/>
    <property type="evidence" value="ECO:0007669"/>
    <property type="project" value="InterPro"/>
</dbReference>
<dbReference type="InterPro" id="IPR003442">
    <property type="entry name" value="T6A_TsaE"/>
</dbReference>
<comment type="subcellular location">
    <subcellularLocation>
        <location evidence="1">Cytoplasm</location>
    </subcellularLocation>
</comment>
<evidence type="ECO:0000313" key="12">
    <source>
        <dbReference type="Proteomes" id="UP000231263"/>
    </source>
</evidence>
<keyword evidence="11" id="KW-0808">Transferase</keyword>
<dbReference type="SUPFAM" id="SSF52540">
    <property type="entry name" value="P-loop containing nucleoside triphosphate hydrolases"/>
    <property type="match status" value="1"/>
</dbReference>
<dbReference type="PANTHER" id="PTHR33540:SF2">
    <property type="entry name" value="TRNA THREONYLCARBAMOYLADENOSINE BIOSYNTHESIS PROTEIN TSAE"/>
    <property type="match status" value="1"/>
</dbReference>
<dbReference type="EMBL" id="PFWT01000010">
    <property type="protein sequence ID" value="PJA46316.1"/>
    <property type="molecule type" value="Genomic_DNA"/>
</dbReference>
<keyword evidence="9" id="KW-0460">Magnesium</keyword>
<proteinExistence type="inferred from homology"/>
<gene>
    <name evidence="11" type="ORF">CO173_03075</name>
</gene>
<dbReference type="InterPro" id="IPR027417">
    <property type="entry name" value="P-loop_NTPase"/>
</dbReference>
<evidence type="ECO:0000313" key="11">
    <source>
        <dbReference type="EMBL" id="PJA46316.1"/>
    </source>
</evidence>
<reference evidence="12" key="1">
    <citation type="submission" date="2017-09" db="EMBL/GenBank/DDBJ databases">
        <title>Depth-based differentiation of microbial function through sediment-hosted aquifers and enrichment of novel symbionts in the deep terrestrial subsurface.</title>
        <authorList>
            <person name="Probst A.J."/>
            <person name="Ladd B."/>
            <person name="Jarett J.K."/>
            <person name="Geller-Mcgrath D.E."/>
            <person name="Sieber C.M.K."/>
            <person name="Emerson J.B."/>
            <person name="Anantharaman K."/>
            <person name="Thomas B.C."/>
            <person name="Malmstrom R."/>
            <person name="Stieglmeier M."/>
            <person name="Klingl A."/>
            <person name="Woyke T."/>
            <person name="Ryan C.M."/>
            <person name="Banfield J.F."/>
        </authorList>
    </citation>
    <scope>NUCLEOTIDE SEQUENCE [LARGE SCALE GENOMIC DNA]</scope>
</reference>
<comment type="similarity">
    <text evidence="2">Belongs to the TsaE family.</text>
</comment>
<evidence type="ECO:0000256" key="8">
    <source>
        <dbReference type="ARBA" id="ARBA00022840"/>
    </source>
</evidence>
<keyword evidence="5" id="KW-0819">tRNA processing</keyword>
<dbReference type="Pfam" id="PF02367">
    <property type="entry name" value="TsaE"/>
    <property type="match status" value="1"/>
</dbReference>
<evidence type="ECO:0000256" key="10">
    <source>
        <dbReference type="ARBA" id="ARBA00032441"/>
    </source>
</evidence>
<dbReference type="AlphaFoldDB" id="A0A2M7XF08"/>
<dbReference type="Gene3D" id="3.40.50.300">
    <property type="entry name" value="P-loop containing nucleotide triphosphate hydrolases"/>
    <property type="match status" value="1"/>
</dbReference>
<evidence type="ECO:0000256" key="4">
    <source>
        <dbReference type="ARBA" id="ARBA00022490"/>
    </source>
</evidence>